<organism evidence="4">
    <name type="scientific">Noctiluca scintillans</name>
    <name type="common">Sea sparkle</name>
    <name type="synonym">Red tide dinoflagellate</name>
    <dbReference type="NCBI Taxonomy" id="2966"/>
    <lineage>
        <taxon>Eukaryota</taxon>
        <taxon>Sar</taxon>
        <taxon>Alveolata</taxon>
        <taxon>Dinophyceae</taxon>
        <taxon>Noctilucales</taxon>
        <taxon>Noctilucaceae</taxon>
        <taxon>Noctiluca</taxon>
    </lineage>
</organism>
<dbReference type="GO" id="GO:0005524">
    <property type="term" value="F:ATP binding"/>
    <property type="evidence" value="ECO:0007669"/>
    <property type="project" value="UniProtKB-KW"/>
</dbReference>
<dbReference type="FunFam" id="3.30.200.20:FF:000042">
    <property type="entry name" value="Aurora kinase A"/>
    <property type="match status" value="1"/>
</dbReference>
<accession>A0A7S0ZSK7</accession>
<evidence type="ECO:0000313" key="4">
    <source>
        <dbReference type="EMBL" id="CAD8831001.1"/>
    </source>
</evidence>
<name>A0A7S0ZSK7_NOCSC</name>
<proteinExistence type="predicted"/>
<dbReference type="PANTHER" id="PTHR24345">
    <property type="entry name" value="SERINE/THREONINE-PROTEIN KINASE PLK"/>
    <property type="match status" value="1"/>
</dbReference>
<dbReference type="PROSITE" id="PS00108">
    <property type="entry name" value="PROTEIN_KINASE_ST"/>
    <property type="match status" value="1"/>
</dbReference>
<dbReference type="SMART" id="SM00220">
    <property type="entry name" value="S_TKc"/>
    <property type="match status" value="1"/>
</dbReference>
<reference evidence="4" key="1">
    <citation type="submission" date="2021-01" db="EMBL/GenBank/DDBJ databases">
        <authorList>
            <person name="Corre E."/>
            <person name="Pelletier E."/>
            <person name="Niang G."/>
            <person name="Scheremetjew M."/>
            <person name="Finn R."/>
            <person name="Kale V."/>
            <person name="Holt S."/>
            <person name="Cochrane G."/>
            <person name="Meng A."/>
            <person name="Brown T."/>
            <person name="Cohen L."/>
        </authorList>
    </citation>
    <scope>NUCLEOTIDE SEQUENCE</scope>
</reference>
<dbReference type="GO" id="GO:0005634">
    <property type="term" value="C:nucleus"/>
    <property type="evidence" value="ECO:0007669"/>
    <property type="project" value="TreeGrafter"/>
</dbReference>
<dbReference type="InterPro" id="IPR000719">
    <property type="entry name" value="Prot_kinase_dom"/>
</dbReference>
<dbReference type="InterPro" id="IPR008271">
    <property type="entry name" value="Ser/Thr_kinase_AS"/>
</dbReference>
<dbReference type="Gene3D" id="1.10.510.10">
    <property type="entry name" value="Transferase(Phosphotransferase) domain 1"/>
    <property type="match status" value="1"/>
</dbReference>
<dbReference type="Pfam" id="PF00069">
    <property type="entry name" value="Pkinase"/>
    <property type="match status" value="1"/>
</dbReference>
<evidence type="ECO:0000256" key="2">
    <source>
        <dbReference type="ARBA" id="ARBA00022840"/>
    </source>
</evidence>
<feature type="domain" description="Protein kinase" evidence="3">
    <location>
        <begin position="16"/>
        <end position="279"/>
    </location>
</feature>
<gene>
    <name evidence="4" type="ORF">NSCI0253_LOCUS5348</name>
</gene>
<dbReference type="EMBL" id="HBFQ01007650">
    <property type="protein sequence ID" value="CAD8831001.1"/>
    <property type="molecule type" value="Transcribed_RNA"/>
</dbReference>
<keyword evidence="2" id="KW-0067">ATP-binding</keyword>
<sequence length="351" mass="40025">MSFPRLPLKKQRDVDYQLGRLFGRGNFTSVYHAVELSTGTSVAMKMIDRYRCERLHKTPDIWMEKHVLQRLNHPNIAKLYNHFTDSVTVYVVLEECAGGELWELVKTIGCCDRVARHWFAQLLSAMTYLRQARIVHRDLKAENVMMKEGVIKLIDFGTAKDLENPQIKGAGNKSRNKVFENYVGTPQFMAPEVIENKCTDFRSDTWSLGCLFFQVLVGAPPFHGLSEYLIFMRIKDLDLKFPQGISTLARDLLVRMIVQVPDARLGAHDLAQVRAHPFFAGVAFEDPHLVPTPVLTLVDCCLQRIGRHLTTLFSDVSNSSKLSLLSAEVQERLKRMQTVQEWLDAATPPDH</sequence>
<dbReference type="PROSITE" id="PS50011">
    <property type="entry name" value="PROTEIN_KINASE_DOM"/>
    <property type="match status" value="1"/>
</dbReference>
<keyword evidence="1" id="KW-0547">Nucleotide-binding</keyword>
<evidence type="ECO:0000259" key="3">
    <source>
        <dbReference type="PROSITE" id="PS50011"/>
    </source>
</evidence>
<dbReference type="SUPFAM" id="SSF56112">
    <property type="entry name" value="Protein kinase-like (PK-like)"/>
    <property type="match status" value="1"/>
</dbReference>
<dbReference type="AlphaFoldDB" id="A0A7S0ZSK7"/>
<dbReference type="InterPro" id="IPR011009">
    <property type="entry name" value="Kinase-like_dom_sf"/>
</dbReference>
<dbReference type="GO" id="GO:0004672">
    <property type="term" value="F:protein kinase activity"/>
    <property type="evidence" value="ECO:0007669"/>
    <property type="project" value="InterPro"/>
</dbReference>
<protein>
    <recommendedName>
        <fullName evidence="3">Protein kinase domain-containing protein</fullName>
    </recommendedName>
</protein>
<evidence type="ECO:0000256" key="1">
    <source>
        <dbReference type="ARBA" id="ARBA00022741"/>
    </source>
</evidence>